<evidence type="ECO:0000256" key="1">
    <source>
        <dbReference type="SAM" id="Phobius"/>
    </source>
</evidence>
<dbReference type="AlphaFoldDB" id="A0A6G3QY74"/>
<proteinExistence type="predicted"/>
<keyword evidence="1" id="KW-1133">Transmembrane helix</keyword>
<protein>
    <submittedName>
        <fullName evidence="2">Uncharacterized protein</fullName>
    </submittedName>
</protein>
<comment type="caution">
    <text evidence="2">The sequence shown here is derived from an EMBL/GenBank/DDBJ whole genome shotgun (WGS) entry which is preliminary data.</text>
</comment>
<reference evidence="2" key="1">
    <citation type="submission" date="2020-01" db="EMBL/GenBank/DDBJ databases">
        <title>Insect and environment-associated Actinomycetes.</title>
        <authorList>
            <person name="Currrie C."/>
            <person name="Chevrette M."/>
            <person name="Carlson C."/>
            <person name="Stubbendieck R."/>
            <person name="Wendt-Pienkowski E."/>
        </authorList>
    </citation>
    <scope>NUCLEOTIDE SEQUENCE</scope>
    <source>
        <strain evidence="2">SID14436</strain>
    </source>
</reference>
<sequence>MGDSGWWVAVVTGATALGASWITTRGNARSVRVEAEVTAHAGHVTEARNRRRDAYRELSAAAHALAEVFWRMEEVDHARTRTERARIIEDMQAASRHRLSDVTKASREVFLEGPAGVAKAAAELRREAIAAHRLLLQLEDGTEDQRTPYDSAYRTFRDQHVRFLDLARTALEVR</sequence>
<name>A0A6G3QY74_9ACTN</name>
<organism evidence="2">
    <name type="scientific">Streptomyces sp. SID14436</name>
    <dbReference type="NCBI Taxonomy" id="2706070"/>
    <lineage>
        <taxon>Bacteria</taxon>
        <taxon>Bacillati</taxon>
        <taxon>Actinomycetota</taxon>
        <taxon>Actinomycetes</taxon>
        <taxon>Kitasatosporales</taxon>
        <taxon>Streptomycetaceae</taxon>
        <taxon>Streptomyces</taxon>
    </lineage>
</organism>
<accession>A0A6G3QY74</accession>
<keyword evidence="1" id="KW-0472">Membrane</keyword>
<keyword evidence="1" id="KW-0812">Transmembrane</keyword>
<evidence type="ECO:0000313" key="2">
    <source>
        <dbReference type="EMBL" id="NEA88137.1"/>
    </source>
</evidence>
<feature type="transmembrane region" description="Helical" evidence="1">
    <location>
        <begin position="6"/>
        <end position="24"/>
    </location>
</feature>
<gene>
    <name evidence="2" type="ORF">G3I53_19415</name>
</gene>
<dbReference type="EMBL" id="JAAGMD010000556">
    <property type="protein sequence ID" value="NEA88137.1"/>
    <property type="molecule type" value="Genomic_DNA"/>
</dbReference>
<dbReference type="RefSeq" id="WP_164335686.1">
    <property type="nucleotide sequence ID" value="NZ_JAAGMD010000556.1"/>
</dbReference>